<dbReference type="OrthoDB" id="9805828at2"/>
<dbReference type="PRINTS" id="PR00604">
    <property type="entry name" value="CYTCHRMECIAB"/>
</dbReference>
<accession>A0A345ZY90</accession>
<name>A0A345ZY90_9HYPH</name>
<evidence type="ECO:0000256" key="10">
    <source>
        <dbReference type="ARBA" id="ARBA00023136"/>
    </source>
</evidence>
<dbReference type="Pfam" id="PF00034">
    <property type="entry name" value="Cytochrom_C"/>
    <property type="match status" value="1"/>
</dbReference>
<evidence type="ECO:0000256" key="5">
    <source>
        <dbReference type="ARBA" id="ARBA00022692"/>
    </source>
</evidence>
<dbReference type="Proteomes" id="UP000254889">
    <property type="component" value="Chromosome"/>
</dbReference>
<keyword evidence="5" id="KW-0812">Transmembrane</keyword>
<evidence type="ECO:0000256" key="11">
    <source>
        <dbReference type="PROSITE-ProRule" id="PRU00433"/>
    </source>
</evidence>
<evidence type="ECO:0000256" key="1">
    <source>
        <dbReference type="ARBA" id="ARBA00004162"/>
    </source>
</evidence>
<keyword evidence="8" id="KW-1133">Transmembrane helix</keyword>
<protein>
    <submittedName>
        <fullName evidence="13">Cytochrome c family protein</fullName>
    </submittedName>
</protein>
<dbReference type="InterPro" id="IPR009056">
    <property type="entry name" value="Cyt_c-like_dom"/>
</dbReference>
<dbReference type="GO" id="GO:0005886">
    <property type="term" value="C:plasma membrane"/>
    <property type="evidence" value="ECO:0007669"/>
    <property type="project" value="UniProtKB-SubCell"/>
</dbReference>
<dbReference type="SUPFAM" id="SSF46626">
    <property type="entry name" value="Cytochrome c"/>
    <property type="match status" value="1"/>
</dbReference>
<sequence length="190" mass="19871">MNSFELNKILGAVLGTCLVLLALSIGAGALFAPEKPAKPGFAIAVQEKHEGGAPAAAPAPSEPIEKLLATASVERGQATAKQCAACHTFEKGGPNRVGPNLYNIVGDERGKDRGGFNFSAAMKAKGGEWTYDELNKFLTSPRGYIPGTNMSFAGLSRDQQRADVIAYLRTLSDSPKPLPTAEGGAPAEKK</sequence>
<evidence type="ECO:0000256" key="9">
    <source>
        <dbReference type="ARBA" id="ARBA00023004"/>
    </source>
</evidence>
<gene>
    <name evidence="13" type="ORF">DW352_15955</name>
</gene>
<dbReference type="GO" id="GO:0020037">
    <property type="term" value="F:heme binding"/>
    <property type="evidence" value="ECO:0007669"/>
    <property type="project" value="InterPro"/>
</dbReference>
<keyword evidence="14" id="KW-1185">Reference proteome</keyword>
<evidence type="ECO:0000256" key="2">
    <source>
        <dbReference type="ARBA" id="ARBA00022448"/>
    </source>
</evidence>
<dbReference type="GO" id="GO:0009055">
    <property type="term" value="F:electron transfer activity"/>
    <property type="evidence" value="ECO:0007669"/>
    <property type="project" value="InterPro"/>
</dbReference>
<keyword evidence="3" id="KW-1003">Cell membrane</keyword>
<dbReference type="EMBL" id="CP031417">
    <property type="protein sequence ID" value="AXK81887.1"/>
    <property type="molecule type" value="Genomic_DNA"/>
</dbReference>
<comment type="subcellular location">
    <subcellularLocation>
        <location evidence="1">Cell membrane</location>
        <topology evidence="1">Single-pass membrane protein</topology>
    </subcellularLocation>
</comment>
<keyword evidence="2" id="KW-0813">Transport</keyword>
<keyword evidence="7" id="KW-0249">Electron transport</keyword>
<evidence type="ECO:0000313" key="14">
    <source>
        <dbReference type="Proteomes" id="UP000254889"/>
    </source>
</evidence>
<reference evidence="13 14" key="1">
    <citation type="submission" date="2018-07" db="EMBL/GenBank/DDBJ databases">
        <authorList>
            <person name="Quirk P.G."/>
            <person name="Krulwich T.A."/>
        </authorList>
    </citation>
    <scope>NUCLEOTIDE SEQUENCE [LARGE SCALE GENOMIC DNA]</scope>
    <source>
        <strain evidence="13 14">CC-BB4</strain>
    </source>
</reference>
<keyword evidence="10" id="KW-0472">Membrane</keyword>
<dbReference type="PANTHER" id="PTHR11961">
    <property type="entry name" value="CYTOCHROME C"/>
    <property type="match status" value="1"/>
</dbReference>
<keyword evidence="6 11" id="KW-0479">Metal-binding</keyword>
<evidence type="ECO:0000256" key="8">
    <source>
        <dbReference type="ARBA" id="ARBA00022989"/>
    </source>
</evidence>
<keyword evidence="4 11" id="KW-0349">Heme</keyword>
<evidence type="ECO:0000259" key="12">
    <source>
        <dbReference type="PROSITE" id="PS51007"/>
    </source>
</evidence>
<keyword evidence="9 11" id="KW-0408">Iron</keyword>
<evidence type="ECO:0000313" key="13">
    <source>
        <dbReference type="EMBL" id="AXK81887.1"/>
    </source>
</evidence>
<evidence type="ECO:0000256" key="6">
    <source>
        <dbReference type="ARBA" id="ARBA00022723"/>
    </source>
</evidence>
<evidence type="ECO:0000256" key="4">
    <source>
        <dbReference type="ARBA" id="ARBA00022617"/>
    </source>
</evidence>
<evidence type="ECO:0000256" key="3">
    <source>
        <dbReference type="ARBA" id="ARBA00022475"/>
    </source>
</evidence>
<dbReference type="KEGG" id="ptaw:DW352_15955"/>
<dbReference type="InterPro" id="IPR002327">
    <property type="entry name" value="Cyt_c_1A/1B"/>
</dbReference>
<dbReference type="RefSeq" id="WP_115692266.1">
    <property type="nucleotide sequence ID" value="NZ_CP031417.1"/>
</dbReference>
<organism evidence="13 14">
    <name type="scientific">Pseudolabrys taiwanensis</name>
    <dbReference type="NCBI Taxonomy" id="331696"/>
    <lineage>
        <taxon>Bacteria</taxon>
        <taxon>Pseudomonadati</taxon>
        <taxon>Pseudomonadota</taxon>
        <taxon>Alphaproteobacteria</taxon>
        <taxon>Hyphomicrobiales</taxon>
        <taxon>Xanthobacteraceae</taxon>
        <taxon>Pseudolabrys</taxon>
    </lineage>
</organism>
<evidence type="ECO:0000256" key="7">
    <source>
        <dbReference type="ARBA" id="ARBA00022982"/>
    </source>
</evidence>
<proteinExistence type="predicted"/>
<dbReference type="GO" id="GO:0046872">
    <property type="term" value="F:metal ion binding"/>
    <property type="evidence" value="ECO:0007669"/>
    <property type="project" value="UniProtKB-KW"/>
</dbReference>
<dbReference type="FunFam" id="1.10.760.10:FF:000026">
    <property type="entry name" value="Cytochrome C, membrane-bound"/>
    <property type="match status" value="1"/>
</dbReference>
<dbReference type="InterPro" id="IPR036909">
    <property type="entry name" value="Cyt_c-like_dom_sf"/>
</dbReference>
<dbReference type="AlphaFoldDB" id="A0A345ZY90"/>
<dbReference type="PROSITE" id="PS51007">
    <property type="entry name" value="CYTC"/>
    <property type="match status" value="1"/>
</dbReference>
<dbReference type="Gene3D" id="1.10.760.10">
    <property type="entry name" value="Cytochrome c-like domain"/>
    <property type="match status" value="1"/>
</dbReference>
<feature type="domain" description="Cytochrome c" evidence="12">
    <location>
        <begin position="71"/>
        <end position="172"/>
    </location>
</feature>